<evidence type="ECO:0000313" key="2">
    <source>
        <dbReference type="Proteomes" id="UP000054908"/>
    </source>
</evidence>
<reference evidence="1 2" key="1">
    <citation type="submission" date="2015-11" db="EMBL/GenBank/DDBJ databases">
        <title>Genomic analysis of 38 Legionella species identifies large and diverse effector repertoires.</title>
        <authorList>
            <person name="Burstein D."/>
            <person name="Amaro F."/>
            <person name="Zusman T."/>
            <person name="Lifshitz Z."/>
            <person name="Cohen O."/>
            <person name="Gilbert J.A."/>
            <person name="Pupko T."/>
            <person name="Shuman H.A."/>
            <person name="Segal G."/>
        </authorList>
    </citation>
    <scope>NUCLEOTIDE SEQUENCE [LARGE SCALE GENOMIC DNA]</scope>
    <source>
        <strain evidence="1 2">PX-1-G2-E2</strain>
    </source>
</reference>
<protein>
    <submittedName>
        <fullName evidence="1">Uncharacterized protein</fullName>
    </submittedName>
</protein>
<organism evidence="1 2">
    <name type="scientific">Legionella maceachernii</name>
    <dbReference type="NCBI Taxonomy" id="466"/>
    <lineage>
        <taxon>Bacteria</taxon>
        <taxon>Pseudomonadati</taxon>
        <taxon>Pseudomonadota</taxon>
        <taxon>Gammaproteobacteria</taxon>
        <taxon>Legionellales</taxon>
        <taxon>Legionellaceae</taxon>
        <taxon>Legionella</taxon>
    </lineage>
</organism>
<dbReference type="PATRIC" id="fig|466.6.peg.2660"/>
<accession>A0A0W0VXH0</accession>
<dbReference type="RefSeq" id="WP_156415025.1">
    <property type="nucleotide sequence ID" value="NZ_CAAAIB010000007.1"/>
</dbReference>
<sequence length="57" mass="6457">MKKNIAIGLLRVGLLLQKGFSCREKSLVFCNSHSLLLKCAKMKIPHTHEESTPLYTE</sequence>
<dbReference type="EMBL" id="LNYL01000050">
    <property type="protein sequence ID" value="KTD24406.1"/>
    <property type="molecule type" value="Genomic_DNA"/>
</dbReference>
<gene>
    <name evidence="1" type="ORF">Lmac_2493</name>
</gene>
<dbReference type="Proteomes" id="UP000054908">
    <property type="component" value="Unassembled WGS sequence"/>
</dbReference>
<evidence type="ECO:0000313" key="1">
    <source>
        <dbReference type="EMBL" id="KTD24406.1"/>
    </source>
</evidence>
<dbReference type="AlphaFoldDB" id="A0A0W0VXH0"/>
<comment type="caution">
    <text evidence="1">The sequence shown here is derived from an EMBL/GenBank/DDBJ whole genome shotgun (WGS) entry which is preliminary data.</text>
</comment>
<name>A0A0W0VXH0_9GAMM</name>
<keyword evidence="2" id="KW-1185">Reference proteome</keyword>
<proteinExistence type="predicted"/>